<evidence type="ECO:0000313" key="3">
    <source>
        <dbReference type="EMBL" id="VDN43257.1"/>
    </source>
</evidence>
<dbReference type="Proteomes" id="UP000281553">
    <property type="component" value="Unassembled WGS sequence"/>
</dbReference>
<accession>A0A3P7PDZ8</accession>
<protein>
    <submittedName>
        <fullName evidence="3">Uncharacterized protein</fullName>
    </submittedName>
</protein>
<evidence type="ECO:0000313" key="4">
    <source>
        <dbReference type="Proteomes" id="UP000281553"/>
    </source>
</evidence>
<keyword evidence="1" id="KW-0175">Coiled coil</keyword>
<feature type="non-terminal residue" evidence="3">
    <location>
        <position position="194"/>
    </location>
</feature>
<keyword evidence="4" id="KW-1185">Reference proteome</keyword>
<evidence type="ECO:0000256" key="2">
    <source>
        <dbReference type="SAM" id="MobiDB-lite"/>
    </source>
</evidence>
<reference evidence="3 4" key="1">
    <citation type="submission" date="2018-11" db="EMBL/GenBank/DDBJ databases">
        <authorList>
            <consortium name="Pathogen Informatics"/>
        </authorList>
    </citation>
    <scope>NUCLEOTIDE SEQUENCE [LARGE SCALE GENOMIC DNA]</scope>
</reference>
<proteinExistence type="predicted"/>
<feature type="coiled-coil region" evidence="1">
    <location>
        <begin position="5"/>
        <end position="46"/>
    </location>
</feature>
<feature type="compositionally biased region" description="Polar residues" evidence="2">
    <location>
        <begin position="130"/>
        <end position="142"/>
    </location>
</feature>
<dbReference type="AlphaFoldDB" id="A0A3P7PDZ8"/>
<evidence type="ECO:0000256" key="1">
    <source>
        <dbReference type="SAM" id="Coils"/>
    </source>
</evidence>
<feature type="region of interest" description="Disordered" evidence="2">
    <location>
        <begin position="53"/>
        <end position="194"/>
    </location>
</feature>
<feature type="compositionally biased region" description="Acidic residues" evidence="2">
    <location>
        <begin position="161"/>
        <end position="188"/>
    </location>
</feature>
<dbReference type="EMBL" id="UYRU01107240">
    <property type="protein sequence ID" value="VDN43257.1"/>
    <property type="molecule type" value="Genomic_DNA"/>
</dbReference>
<sequence>MRTQRDKLKAQLSELQARVQSVADQVQNARTEHARAVKAKQAAQAELNGRSSGYANSIYANPYLHCDTSGGGKACYQTTPRSGGPRPRGRRPGRPGRPPRRSTRVRDPESESKSSTDTDSGGAGARDDNGPSSPAGSNTENSHGLRRSARAQKAPRLDPDFVVDFDDEDEEEEEEEQEVDEVEEDDDAGAGGGG</sequence>
<feature type="compositionally biased region" description="Basic and acidic residues" evidence="2">
    <location>
        <begin position="104"/>
        <end position="116"/>
    </location>
</feature>
<feature type="compositionally biased region" description="Basic residues" evidence="2">
    <location>
        <begin position="87"/>
        <end position="103"/>
    </location>
</feature>
<organism evidence="3 4">
    <name type="scientific">Dibothriocephalus latus</name>
    <name type="common">Fish tapeworm</name>
    <name type="synonym">Diphyllobothrium latum</name>
    <dbReference type="NCBI Taxonomy" id="60516"/>
    <lineage>
        <taxon>Eukaryota</taxon>
        <taxon>Metazoa</taxon>
        <taxon>Spiralia</taxon>
        <taxon>Lophotrochozoa</taxon>
        <taxon>Platyhelminthes</taxon>
        <taxon>Cestoda</taxon>
        <taxon>Eucestoda</taxon>
        <taxon>Diphyllobothriidea</taxon>
        <taxon>Diphyllobothriidae</taxon>
        <taxon>Dibothriocephalus</taxon>
    </lineage>
</organism>
<gene>
    <name evidence="3" type="ORF">DILT_LOCUS19044</name>
</gene>
<name>A0A3P7PDZ8_DIBLA</name>